<name>A0A1Q9QX12_PSEPU</name>
<proteinExistence type="inferred from homology"/>
<evidence type="ECO:0000313" key="3">
    <source>
        <dbReference type="Proteomes" id="UP000186736"/>
    </source>
</evidence>
<gene>
    <name evidence="2" type="ORF">PSEMO_56610</name>
</gene>
<dbReference type="InterPro" id="IPR036165">
    <property type="entry name" value="YefM-like_sf"/>
</dbReference>
<protein>
    <recommendedName>
        <fullName evidence="4">Antitoxin</fullName>
    </recommendedName>
</protein>
<sequence>MPKTFAVLADLKKDPMGVLRAANGYTVVILDRNAPAFYAVPPERYEAMLEMIDDARLAELVRQRQGEPAVRVDIDELIAGN</sequence>
<dbReference type="EMBL" id="MKZO01000067">
    <property type="protein sequence ID" value="OLS59690.1"/>
    <property type="molecule type" value="Genomic_DNA"/>
</dbReference>
<evidence type="ECO:0008006" key="4">
    <source>
        <dbReference type="Google" id="ProtNLM"/>
    </source>
</evidence>
<reference evidence="2 3" key="1">
    <citation type="submission" date="2016-10" db="EMBL/GenBank/DDBJ databases">
        <title>Genome Sequence of Pseudomonas putida GM4FR.</title>
        <authorList>
            <person name="Poehlein A."/>
            <person name="Wemheuer F."/>
            <person name="Hollensteiner J."/>
            <person name="Wemheuer B."/>
        </authorList>
    </citation>
    <scope>NUCLEOTIDE SEQUENCE [LARGE SCALE GENOMIC DNA]</scope>
    <source>
        <strain evidence="2 3">GM4FR</strain>
    </source>
</reference>
<dbReference type="AlphaFoldDB" id="A0A1Q9QX12"/>
<dbReference type="RefSeq" id="WP_075806255.1">
    <property type="nucleotide sequence ID" value="NZ_MKZO01000067.1"/>
</dbReference>
<comment type="caution">
    <text evidence="2">The sequence shown here is derived from an EMBL/GenBank/DDBJ whole genome shotgun (WGS) entry which is preliminary data.</text>
</comment>
<evidence type="ECO:0000313" key="2">
    <source>
        <dbReference type="EMBL" id="OLS59690.1"/>
    </source>
</evidence>
<dbReference type="OrthoDB" id="5297687at2"/>
<organism evidence="2 3">
    <name type="scientific">Pseudomonas putida</name>
    <name type="common">Arthrobacter siderocapsulatus</name>
    <dbReference type="NCBI Taxonomy" id="303"/>
    <lineage>
        <taxon>Bacteria</taxon>
        <taxon>Pseudomonadati</taxon>
        <taxon>Pseudomonadota</taxon>
        <taxon>Gammaproteobacteria</taxon>
        <taxon>Pseudomonadales</taxon>
        <taxon>Pseudomonadaceae</taxon>
        <taxon>Pseudomonas</taxon>
    </lineage>
</organism>
<evidence type="ECO:0000256" key="1">
    <source>
        <dbReference type="ARBA" id="ARBA00009981"/>
    </source>
</evidence>
<dbReference type="SUPFAM" id="SSF143120">
    <property type="entry name" value="YefM-like"/>
    <property type="match status" value="1"/>
</dbReference>
<accession>A0A1Q9QX12</accession>
<comment type="similarity">
    <text evidence="1">Belongs to the phD/YefM antitoxin family.</text>
</comment>
<dbReference type="Proteomes" id="UP000186736">
    <property type="component" value="Unassembled WGS sequence"/>
</dbReference>